<gene>
    <name evidence="2" type="ORF">Fmac_025885</name>
</gene>
<reference evidence="2 3" key="1">
    <citation type="submission" date="2024-08" db="EMBL/GenBank/DDBJ databases">
        <title>Insights into the chromosomal genome structure of Flemingia macrophylla.</title>
        <authorList>
            <person name="Ding Y."/>
            <person name="Zhao Y."/>
            <person name="Bi W."/>
            <person name="Wu M."/>
            <person name="Zhao G."/>
            <person name="Gong Y."/>
            <person name="Li W."/>
            <person name="Zhang P."/>
        </authorList>
    </citation>
    <scope>NUCLEOTIDE SEQUENCE [LARGE SCALE GENOMIC DNA]</scope>
    <source>
        <strain evidence="2">DYQJB</strain>
        <tissue evidence="2">Leaf</tissue>
    </source>
</reference>
<protein>
    <submittedName>
        <fullName evidence="2">Uncharacterized protein</fullName>
    </submittedName>
</protein>
<evidence type="ECO:0000313" key="3">
    <source>
        <dbReference type="Proteomes" id="UP001603857"/>
    </source>
</evidence>
<dbReference type="Proteomes" id="UP001603857">
    <property type="component" value="Unassembled WGS sequence"/>
</dbReference>
<dbReference type="EMBL" id="JBGMDY010000009">
    <property type="protein sequence ID" value="KAL2321506.1"/>
    <property type="molecule type" value="Genomic_DNA"/>
</dbReference>
<name>A0ABD1LDA9_9FABA</name>
<dbReference type="Gene3D" id="1.25.40.20">
    <property type="entry name" value="Ankyrin repeat-containing domain"/>
    <property type="match status" value="1"/>
</dbReference>
<comment type="caution">
    <text evidence="2">The sequence shown here is derived from an EMBL/GenBank/DDBJ whole genome shotgun (WGS) entry which is preliminary data.</text>
</comment>
<sequence length="103" mass="11145">MHLAVRAGSLHAVKLLEASGCGIDEMVLCEAAVTLLECSDVKGERDREGRTAFSVAAERHAHSLVQRRLVDLLQWGDALMRVARVDDAVKGSIKGPYTCSQPT</sequence>
<evidence type="ECO:0000313" key="2">
    <source>
        <dbReference type="EMBL" id="KAL2321506.1"/>
    </source>
</evidence>
<dbReference type="AlphaFoldDB" id="A0ABD1LDA9"/>
<proteinExistence type="predicted"/>
<keyword evidence="3" id="KW-1185">Reference proteome</keyword>
<comment type="subcellular location">
    <subcellularLocation>
        <location evidence="1">Cell membrane</location>
        <topology evidence="1">Peripheral membrane protein</topology>
    </subcellularLocation>
</comment>
<dbReference type="InterPro" id="IPR036770">
    <property type="entry name" value="Ankyrin_rpt-contain_sf"/>
</dbReference>
<accession>A0ABD1LDA9</accession>
<evidence type="ECO:0000256" key="1">
    <source>
        <dbReference type="ARBA" id="ARBA00004202"/>
    </source>
</evidence>
<organism evidence="2 3">
    <name type="scientific">Flemingia macrophylla</name>
    <dbReference type="NCBI Taxonomy" id="520843"/>
    <lineage>
        <taxon>Eukaryota</taxon>
        <taxon>Viridiplantae</taxon>
        <taxon>Streptophyta</taxon>
        <taxon>Embryophyta</taxon>
        <taxon>Tracheophyta</taxon>
        <taxon>Spermatophyta</taxon>
        <taxon>Magnoliopsida</taxon>
        <taxon>eudicotyledons</taxon>
        <taxon>Gunneridae</taxon>
        <taxon>Pentapetalae</taxon>
        <taxon>rosids</taxon>
        <taxon>fabids</taxon>
        <taxon>Fabales</taxon>
        <taxon>Fabaceae</taxon>
        <taxon>Papilionoideae</taxon>
        <taxon>50 kb inversion clade</taxon>
        <taxon>NPAAA clade</taxon>
        <taxon>indigoferoid/millettioid clade</taxon>
        <taxon>Phaseoleae</taxon>
        <taxon>Flemingia</taxon>
    </lineage>
</organism>
<dbReference type="GO" id="GO:0005886">
    <property type="term" value="C:plasma membrane"/>
    <property type="evidence" value="ECO:0007669"/>
    <property type="project" value="UniProtKB-SubCell"/>
</dbReference>